<evidence type="ECO:0000313" key="2">
    <source>
        <dbReference type="Proteomes" id="UP001243330"/>
    </source>
</evidence>
<dbReference type="EMBL" id="JAQOWY010000048">
    <property type="protein sequence ID" value="KAK1853802.1"/>
    <property type="molecule type" value="Genomic_DNA"/>
</dbReference>
<comment type="caution">
    <text evidence="1">The sequence shown here is derived from an EMBL/GenBank/DDBJ whole genome shotgun (WGS) entry which is preliminary data.</text>
</comment>
<accession>A0AAD9ENG9</accession>
<proteinExistence type="predicted"/>
<name>A0AAD9ENG9_9PEZI</name>
<keyword evidence="2" id="KW-1185">Reference proteome</keyword>
<evidence type="ECO:0000313" key="1">
    <source>
        <dbReference type="EMBL" id="KAK1853802.1"/>
    </source>
</evidence>
<dbReference type="Proteomes" id="UP001243330">
    <property type="component" value="Unassembled WGS sequence"/>
</dbReference>
<sequence>MFRAAIAALIIGPSDTNSPFAMGMPSCNGRLQPREVNGAL</sequence>
<protein>
    <submittedName>
        <fullName evidence="1">Uncharacterized protein</fullName>
    </submittedName>
</protein>
<reference evidence="1" key="1">
    <citation type="submission" date="2023-01" db="EMBL/GenBank/DDBJ databases">
        <title>Colletotrichum chrysophilum M932 genome sequence.</title>
        <authorList>
            <person name="Baroncelli R."/>
        </authorList>
    </citation>
    <scope>NUCLEOTIDE SEQUENCE</scope>
    <source>
        <strain evidence="1">M932</strain>
    </source>
</reference>
<organism evidence="1 2">
    <name type="scientific">Colletotrichum chrysophilum</name>
    <dbReference type="NCBI Taxonomy" id="1836956"/>
    <lineage>
        <taxon>Eukaryota</taxon>
        <taxon>Fungi</taxon>
        <taxon>Dikarya</taxon>
        <taxon>Ascomycota</taxon>
        <taxon>Pezizomycotina</taxon>
        <taxon>Sordariomycetes</taxon>
        <taxon>Hypocreomycetidae</taxon>
        <taxon>Glomerellales</taxon>
        <taxon>Glomerellaceae</taxon>
        <taxon>Colletotrichum</taxon>
        <taxon>Colletotrichum gloeosporioides species complex</taxon>
    </lineage>
</organism>
<gene>
    <name evidence="1" type="ORF">CCHR01_03565</name>
</gene>
<dbReference type="AlphaFoldDB" id="A0AAD9ENG9"/>